<feature type="compositionally biased region" description="Low complexity" evidence="1">
    <location>
        <begin position="19"/>
        <end position="48"/>
    </location>
</feature>
<feature type="region of interest" description="Disordered" evidence="1">
    <location>
        <begin position="616"/>
        <end position="653"/>
    </location>
</feature>
<dbReference type="InterPro" id="IPR008928">
    <property type="entry name" value="6-hairpin_glycosidase_sf"/>
</dbReference>
<dbReference type="SUPFAM" id="SSF52833">
    <property type="entry name" value="Thioredoxin-like"/>
    <property type="match status" value="1"/>
</dbReference>
<evidence type="ECO:0000256" key="1">
    <source>
        <dbReference type="SAM" id="MobiDB-lite"/>
    </source>
</evidence>
<dbReference type="PANTHER" id="PTHR42899">
    <property type="entry name" value="SPERMATOGENESIS-ASSOCIATED PROTEIN 20"/>
    <property type="match status" value="1"/>
</dbReference>
<keyword evidence="4" id="KW-1185">Reference proteome</keyword>
<dbReference type="OrthoDB" id="1923667at2759"/>
<name>A0A4Q4SZH6_9PEZI</name>
<comment type="caution">
    <text evidence="3">The sequence shown here is derived from an EMBL/GenBank/DDBJ whole genome shotgun (WGS) entry which is preliminary data.</text>
</comment>
<dbReference type="Proteomes" id="UP000293360">
    <property type="component" value="Unassembled WGS sequence"/>
</dbReference>
<evidence type="ECO:0000313" key="3">
    <source>
        <dbReference type="EMBL" id="RYO95619.1"/>
    </source>
</evidence>
<dbReference type="InterPro" id="IPR036249">
    <property type="entry name" value="Thioredoxin-like_sf"/>
</dbReference>
<organism evidence="3 4">
    <name type="scientific">Monosporascus ibericus</name>
    <dbReference type="NCBI Taxonomy" id="155417"/>
    <lineage>
        <taxon>Eukaryota</taxon>
        <taxon>Fungi</taxon>
        <taxon>Dikarya</taxon>
        <taxon>Ascomycota</taxon>
        <taxon>Pezizomycotina</taxon>
        <taxon>Sordariomycetes</taxon>
        <taxon>Xylariomycetidae</taxon>
        <taxon>Xylariales</taxon>
        <taxon>Xylariales incertae sedis</taxon>
        <taxon>Monosporascus</taxon>
    </lineage>
</organism>
<sequence>MMSAQLQKSEAAANHNKNAPSSLSQTAAATASSSSPAPPAQSTGAASSMRNRAGDSASPFVRAHTDTLVSWQLLDDEAVERAKRENKLIFMTIGYLASHSRQDSFSNPTIASILNEDFIPIVVDREERPDIDNIYMNYNHSLNNGGGWPLNLFLTPELEPVFGGTYWVGPGVKQETGTGGADEPLEFLVILRKLQDVWPAEEPRVRREAKQSVIDLRQYSGEGTLSGDEPDEVDLDQIEEAYNRIGGTFDPMFGGFGQGPKFPTTAKLSFLLRATRFPSEVQDVVGSHDCEFVSTMALHTLRRMVLGGMHDHIGGGFHRHSVTRDWSLPTFEKMVTDNSLLLGLYLDAWLLLGGQKGGEFASTVLEIADYLTNSPIMLEGGGFITSEAADSYNRKGDKVKRQGAFYLWSRKEFDMVIGNEQESQVAAAHWDVQEHGNVDPAHDPHDEFLNQNVLRVVRNEARLAKQFGMPERGVRNLVESAKRKLRAHRLRVRPQPDLDAKVVVAYNGMAVAALARTAAALSCTDDTALKERARHYLGAAERAALFVRARLWDDGTQTLYRAFSDGRRADIEGFAEDYAFLVEGLLELYEATADDSWLRWAARLQDRQLALFYDEQQHQQGQGQGGGQQQQQPGTATEANNNNRNNSNNNQPHHKLIHQARCGAFYSTRAAASHAILRIKDAMDAAQPSANAVSASNLFRLAALLPHLPPSSSSTSSTSASASASASTSTFRSPPPPPPAAAAQTYDAAARQTVSAFGVEMLEHPHLFPGLLCGVVPLKLGGRHWVLVSGGNDKDGREVRRAFHKAPRAGLFTLAFVQAGQRNGRMEGVDGPGAYVRGEEGGRYRRLRDEDLRKVLAGTG</sequence>
<feature type="domain" description="Spermatogenesis-associated protein 20-like TRX" evidence="2">
    <location>
        <begin position="51"/>
        <end position="212"/>
    </location>
</feature>
<dbReference type="STRING" id="155417.A0A4Q4SZH6"/>
<dbReference type="EMBL" id="QJNU01000543">
    <property type="protein sequence ID" value="RYO95619.1"/>
    <property type="molecule type" value="Genomic_DNA"/>
</dbReference>
<dbReference type="InterPro" id="IPR024705">
    <property type="entry name" value="Ssp411"/>
</dbReference>
<dbReference type="AlphaFoldDB" id="A0A4Q4SZH6"/>
<accession>A0A4Q4SZH6</accession>
<dbReference type="GO" id="GO:0005975">
    <property type="term" value="P:carbohydrate metabolic process"/>
    <property type="evidence" value="ECO:0007669"/>
    <property type="project" value="InterPro"/>
</dbReference>
<dbReference type="Pfam" id="PF03190">
    <property type="entry name" value="Thioredox_DsbH"/>
    <property type="match status" value="1"/>
</dbReference>
<dbReference type="SUPFAM" id="SSF48208">
    <property type="entry name" value="Six-hairpin glycosidases"/>
    <property type="match status" value="1"/>
</dbReference>
<feature type="region of interest" description="Disordered" evidence="1">
    <location>
        <begin position="1"/>
        <end position="57"/>
    </location>
</feature>
<evidence type="ECO:0000313" key="4">
    <source>
        <dbReference type="Proteomes" id="UP000293360"/>
    </source>
</evidence>
<protein>
    <recommendedName>
        <fullName evidence="2">Spermatogenesis-associated protein 20-like TRX domain-containing protein</fullName>
    </recommendedName>
</protein>
<dbReference type="InterPro" id="IPR004879">
    <property type="entry name" value="Ssp411-like_TRX"/>
</dbReference>
<evidence type="ECO:0000259" key="2">
    <source>
        <dbReference type="Pfam" id="PF03190"/>
    </source>
</evidence>
<feature type="region of interest" description="Disordered" evidence="1">
    <location>
        <begin position="709"/>
        <end position="744"/>
    </location>
</feature>
<dbReference type="PANTHER" id="PTHR42899:SF1">
    <property type="entry name" value="SPERMATOGENESIS-ASSOCIATED PROTEIN 20"/>
    <property type="match status" value="1"/>
</dbReference>
<proteinExistence type="predicted"/>
<gene>
    <name evidence="3" type="ORF">DL764_007641</name>
</gene>
<reference evidence="3 4" key="1">
    <citation type="submission" date="2018-06" db="EMBL/GenBank/DDBJ databases">
        <title>Complete Genomes of Monosporascus.</title>
        <authorList>
            <person name="Robinson A.J."/>
            <person name="Natvig D.O."/>
        </authorList>
    </citation>
    <scope>NUCLEOTIDE SEQUENCE [LARGE SCALE GENOMIC DNA]</scope>
    <source>
        <strain evidence="3 4">CBS 110550</strain>
    </source>
</reference>
<feature type="compositionally biased region" description="Low complexity" evidence="1">
    <location>
        <begin position="640"/>
        <end position="650"/>
    </location>
</feature>
<feature type="compositionally biased region" description="Low complexity" evidence="1">
    <location>
        <begin position="709"/>
        <end position="732"/>
    </location>
</feature>
<dbReference type="Gene3D" id="3.40.30.10">
    <property type="entry name" value="Glutaredoxin"/>
    <property type="match status" value="1"/>
</dbReference>